<sequence>MNYNLIYNKTLMRTSLTVCAIALSSQLLCAEGALGQSLKENDITYVVKQTSVSDAFEQLSKITGFNFFYDESVLKGLKNVSVQIKEGTIDTILHELSRQTGLSFKKINKTISVSRGQANTSFPAVEQKVKKVTGTIRDNHGEPIIGANVFVKGTTSGTVTDMDGNFSLEVPEQGTLVVSYIGYLTKEMPIGKGQQNVEVALIEDTQALDEVVVVGFAKQKKANLTGSVSSVKMDEVMGDRPVPTTGALLQGAVPGLQVTSGSGEPGGGLDFNIRGTTSINGGEPLILVDNVPFQGTLNLINPNDIESVTVLKDAASASIYGARSAFGVVLITTKGAQKEQKVQMTYSNNFSFSRPSNLPVKATPLQTVQAYSDMGYITYYSGQSVDTWLDLLHNYQANPSAYPEGYAEDGGMRYQLAQTDIMNDFLSETGFQQKHDFSISGGSERSSYRVSLGYTGSDGVMTTDMDSYKRYNAKGFISSKITNWLTGQLDLSYYKSDKGLPSGANYSKAVWAPSYNPEGLININGEDLYSGTAGNLTRLGGQNTIGISDTRVFAKLIATPIKDMILNAEFTYDNLYNTETNYSKRIRFANADKFSEEYTSDYSTYKRQRAVKNYTALNIYGSYAKSLAKNNFTLLLGYNQESYHYDYLKAETSNMINDDMPSISQSTGVQKAYDGFSEYAVMGFFGRLNYDFDNRYLVELNGRYDASSKFPSGSRWGFFPSLSVGWRVMEESFMEPLRDYIPEFKIRGSIGTVGNQNIDPYQFVPSMESVKSTWLDNNNQPITLKQPGLVSGNFTWETVRTLNIGFDLSALKNRLSANFDLFRRDTKDMLTSGSQLPATLGANAPLQNVADLKSTGFELELAWRDQIGKVHYNIGFNLYDYKAYITKFKNNVAGVIRTSDNKTYVEGQRLGEIWGYVTDRLYTVDDFVEGSLDANLKNGTLKDGIPHVEGVKPNPGDMMYKDLDGNGIINAGNETIYDPGDRKIIGNNSLRFQYGINGGLSWNNFSFSFLLQGVGKCDKWLTNDLIFPYYYEFGTIYKHQLDYWTSENTGAFFPRLYETGMRNTNYAANVRAQTKYLTNGAYLRVKNLTLGYTIPQNIISKIGINNLRVYVSAENPFTFDHMPKGLDPAVDSKANGLGYPFMSSYAFGFSISL</sequence>
<proteinExistence type="inferred from homology"/>
<dbReference type="InterPro" id="IPR037066">
    <property type="entry name" value="Plug_dom_sf"/>
</dbReference>
<evidence type="ECO:0000259" key="13">
    <source>
        <dbReference type="SMART" id="SM00965"/>
    </source>
</evidence>
<keyword evidence="2 10" id="KW-0813">Transport</keyword>
<evidence type="ECO:0000256" key="5">
    <source>
        <dbReference type="ARBA" id="ARBA00022692"/>
    </source>
</evidence>
<dbReference type="SUPFAM" id="SSF49464">
    <property type="entry name" value="Carboxypeptidase regulatory domain-like"/>
    <property type="match status" value="1"/>
</dbReference>
<keyword evidence="9 10" id="KW-0998">Cell outer membrane</keyword>
<evidence type="ECO:0000256" key="1">
    <source>
        <dbReference type="ARBA" id="ARBA00004571"/>
    </source>
</evidence>
<comment type="caution">
    <text evidence="14">The sequence shown here is derived from an EMBL/GenBank/DDBJ whole genome shotgun (WGS) entry which is preliminary data.</text>
</comment>
<dbReference type="PROSITE" id="PS52016">
    <property type="entry name" value="TONB_DEPENDENT_REC_3"/>
    <property type="match status" value="1"/>
</dbReference>
<evidence type="ECO:0000256" key="4">
    <source>
        <dbReference type="ARBA" id="ARBA00022496"/>
    </source>
</evidence>
<dbReference type="Pfam" id="PF13715">
    <property type="entry name" value="CarbopepD_reg_2"/>
    <property type="match status" value="1"/>
</dbReference>
<dbReference type="Gene3D" id="2.60.40.1120">
    <property type="entry name" value="Carboxypeptidase-like, regulatory domain"/>
    <property type="match status" value="1"/>
</dbReference>
<dbReference type="GO" id="GO:0006826">
    <property type="term" value="P:iron ion transport"/>
    <property type="evidence" value="ECO:0007669"/>
    <property type="project" value="UniProtKB-KW"/>
</dbReference>
<keyword evidence="3 10" id="KW-1134">Transmembrane beta strand</keyword>
<organism evidence="14 15">
    <name type="scientific">Parabacteroides goldsteinii DSM 19448 = WAL 12034</name>
    <dbReference type="NCBI Taxonomy" id="927665"/>
    <lineage>
        <taxon>Bacteria</taxon>
        <taxon>Pseudomonadati</taxon>
        <taxon>Bacteroidota</taxon>
        <taxon>Bacteroidia</taxon>
        <taxon>Bacteroidales</taxon>
        <taxon>Tannerellaceae</taxon>
        <taxon>Parabacteroides</taxon>
    </lineage>
</organism>
<keyword evidence="4" id="KW-0410">Iron transport</keyword>
<dbReference type="InterPro" id="IPR039426">
    <property type="entry name" value="TonB-dep_rcpt-like"/>
</dbReference>
<keyword evidence="6" id="KW-0408">Iron</keyword>
<dbReference type="InterPro" id="IPR012910">
    <property type="entry name" value="Plug_dom"/>
</dbReference>
<keyword evidence="7 11" id="KW-0798">TonB box</keyword>
<dbReference type="InterPro" id="IPR036942">
    <property type="entry name" value="Beta-barrel_TonB_sf"/>
</dbReference>
<dbReference type="InterPro" id="IPR008969">
    <property type="entry name" value="CarboxyPept-like_regulatory"/>
</dbReference>
<evidence type="ECO:0000256" key="8">
    <source>
        <dbReference type="ARBA" id="ARBA00023136"/>
    </source>
</evidence>
<dbReference type="Gene3D" id="2.170.130.10">
    <property type="entry name" value="TonB-dependent receptor, plug domain"/>
    <property type="match status" value="1"/>
</dbReference>
<gene>
    <name evidence="14" type="ORF">HMPREF1535_02960</name>
</gene>
<dbReference type="HOGENOM" id="CLU_004317_1_1_10"/>
<evidence type="ECO:0000256" key="10">
    <source>
        <dbReference type="PROSITE-ProRule" id="PRU01360"/>
    </source>
</evidence>
<dbReference type="InterPro" id="IPR000531">
    <property type="entry name" value="Beta-barrel_TonB"/>
</dbReference>
<name>A0A0F5J6J4_9BACT</name>
<evidence type="ECO:0000313" key="15">
    <source>
        <dbReference type="Proteomes" id="UP000033047"/>
    </source>
</evidence>
<comment type="subcellular location">
    <subcellularLocation>
        <location evidence="1 10">Cell outer membrane</location>
        <topology evidence="1 10">Multi-pass membrane protein</topology>
    </subcellularLocation>
</comment>
<feature type="signal peptide" evidence="12">
    <location>
        <begin position="1"/>
        <end position="29"/>
    </location>
</feature>
<dbReference type="Pfam" id="PF07660">
    <property type="entry name" value="STN"/>
    <property type="match status" value="1"/>
</dbReference>
<dbReference type="Pfam" id="PF00593">
    <property type="entry name" value="TonB_dep_Rec_b-barrel"/>
    <property type="match status" value="1"/>
</dbReference>
<evidence type="ECO:0000256" key="11">
    <source>
        <dbReference type="RuleBase" id="RU003357"/>
    </source>
</evidence>
<protein>
    <submittedName>
        <fullName evidence="14">SusC/RagA family TonB-linked outer membrane protein</fullName>
    </submittedName>
</protein>
<dbReference type="AlphaFoldDB" id="A0A0F5J6J4"/>
<feature type="domain" description="Secretin/TonB short N-terminal" evidence="13">
    <location>
        <begin position="65"/>
        <end position="116"/>
    </location>
</feature>
<reference evidence="14 15" key="1">
    <citation type="submission" date="2013-04" db="EMBL/GenBank/DDBJ databases">
        <title>The Genome Sequence of Parabacteroides goldsteinii DSM 19448.</title>
        <authorList>
            <consortium name="The Broad Institute Genomics Platform"/>
            <person name="Earl A."/>
            <person name="Ward D."/>
            <person name="Feldgarden M."/>
            <person name="Gevers D."/>
            <person name="Martens E."/>
            <person name="Sakamoto M."/>
            <person name="Benno Y."/>
            <person name="Song Y."/>
            <person name="Liu C."/>
            <person name="Lee J."/>
            <person name="Bolanos M."/>
            <person name="Vaisanen M.L."/>
            <person name="Finegold S.M."/>
            <person name="Walker B."/>
            <person name="Young S."/>
            <person name="Zeng Q."/>
            <person name="Gargeya S."/>
            <person name="Fitzgerald M."/>
            <person name="Haas B."/>
            <person name="Abouelleil A."/>
            <person name="Allen A.W."/>
            <person name="Alvarado L."/>
            <person name="Arachchi H.M."/>
            <person name="Berlin A.M."/>
            <person name="Chapman S.B."/>
            <person name="Gainer-Dewar J."/>
            <person name="Goldberg J."/>
            <person name="Griggs A."/>
            <person name="Gujja S."/>
            <person name="Hansen M."/>
            <person name="Howarth C."/>
            <person name="Imamovic A."/>
            <person name="Ireland A."/>
            <person name="Larimer J."/>
            <person name="McCowan C."/>
            <person name="Murphy C."/>
            <person name="Pearson M."/>
            <person name="Poon T.W."/>
            <person name="Priest M."/>
            <person name="Roberts A."/>
            <person name="Saif S."/>
            <person name="Shea T."/>
            <person name="Sisk P."/>
            <person name="Sykes S."/>
            <person name="Wortman J."/>
            <person name="Nusbaum C."/>
            <person name="Birren B."/>
        </authorList>
    </citation>
    <scope>NUCLEOTIDE SEQUENCE [LARGE SCALE GENOMIC DNA]</scope>
    <source>
        <strain evidence="14 15">DSM 19448</strain>
    </source>
</reference>
<dbReference type="InterPro" id="IPR023996">
    <property type="entry name" value="TonB-dep_OMP_SusC/RagA"/>
</dbReference>
<dbReference type="NCBIfam" id="TIGR04057">
    <property type="entry name" value="SusC_RagA_signa"/>
    <property type="match status" value="1"/>
</dbReference>
<evidence type="ECO:0000256" key="2">
    <source>
        <dbReference type="ARBA" id="ARBA00022448"/>
    </source>
</evidence>
<keyword evidence="5 10" id="KW-0812">Transmembrane</keyword>
<keyword evidence="8 10" id="KW-0472">Membrane</keyword>
<dbReference type="GO" id="GO:0009279">
    <property type="term" value="C:cell outer membrane"/>
    <property type="evidence" value="ECO:0007669"/>
    <property type="project" value="UniProtKB-SubCell"/>
</dbReference>
<dbReference type="Gene3D" id="2.40.170.20">
    <property type="entry name" value="TonB-dependent receptor, beta-barrel domain"/>
    <property type="match status" value="1"/>
</dbReference>
<keyword evidence="4" id="KW-0406">Ion transport</keyword>
<dbReference type="Gene3D" id="3.55.50.30">
    <property type="match status" value="1"/>
</dbReference>
<dbReference type="SMART" id="SM00965">
    <property type="entry name" value="STN"/>
    <property type="match status" value="1"/>
</dbReference>
<dbReference type="PATRIC" id="fig|927665.4.peg.3039"/>
<accession>A0A0F5J6J4</accession>
<evidence type="ECO:0000256" key="3">
    <source>
        <dbReference type="ARBA" id="ARBA00022452"/>
    </source>
</evidence>
<dbReference type="InterPro" id="IPR023997">
    <property type="entry name" value="TonB-dep_OMP_SusC/RagA_CS"/>
</dbReference>
<comment type="similarity">
    <text evidence="10 11">Belongs to the TonB-dependent receptor family.</text>
</comment>
<dbReference type="InterPro" id="IPR011662">
    <property type="entry name" value="Secretin/TonB_short_N"/>
</dbReference>
<dbReference type="Pfam" id="PF07715">
    <property type="entry name" value="Plug"/>
    <property type="match status" value="1"/>
</dbReference>
<dbReference type="NCBIfam" id="TIGR04056">
    <property type="entry name" value="OMP_RagA_SusC"/>
    <property type="match status" value="1"/>
</dbReference>
<evidence type="ECO:0000313" key="14">
    <source>
        <dbReference type="EMBL" id="KKB53419.1"/>
    </source>
</evidence>
<dbReference type="SUPFAM" id="SSF56935">
    <property type="entry name" value="Porins"/>
    <property type="match status" value="1"/>
</dbReference>
<dbReference type="STRING" id="927665.HMPREF1535_02960"/>
<keyword evidence="12" id="KW-0732">Signal</keyword>
<dbReference type="EMBL" id="AQHV01000014">
    <property type="protein sequence ID" value="KKB53419.1"/>
    <property type="molecule type" value="Genomic_DNA"/>
</dbReference>
<feature type="chain" id="PRO_5002488685" evidence="12">
    <location>
        <begin position="30"/>
        <end position="1153"/>
    </location>
</feature>
<evidence type="ECO:0000256" key="12">
    <source>
        <dbReference type="SAM" id="SignalP"/>
    </source>
</evidence>
<dbReference type="FunFam" id="2.60.40.1120:FF:000003">
    <property type="entry name" value="Outer membrane protein Omp121"/>
    <property type="match status" value="1"/>
</dbReference>
<evidence type="ECO:0000256" key="6">
    <source>
        <dbReference type="ARBA" id="ARBA00023004"/>
    </source>
</evidence>
<dbReference type="Proteomes" id="UP000033047">
    <property type="component" value="Unassembled WGS sequence"/>
</dbReference>
<evidence type="ECO:0000256" key="9">
    <source>
        <dbReference type="ARBA" id="ARBA00023237"/>
    </source>
</evidence>
<evidence type="ECO:0000256" key="7">
    <source>
        <dbReference type="ARBA" id="ARBA00023077"/>
    </source>
</evidence>